<dbReference type="PANTHER" id="PTHR43592:SF15">
    <property type="entry name" value="CAAX AMINO TERMINAL PROTEASE FAMILY PROTEIN"/>
    <property type="match status" value="1"/>
</dbReference>
<dbReference type="AlphaFoldDB" id="A0A517R6T9"/>
<dbReference type="GO" id="GO:0004175">
    <property type="term" value="F:endopeptidase activity"/>
    <property type="evidence" value="ECO:0007669"/>
    <property type="project" value="UniProtKB-ARBA"/>
</dbReference>
<dbReference type="KEGG" id="svp:Pan189_39840"/>
<reference evidence="3 4" key="1">
    <citation type="submission" date="2019-02" db="EMBL/GenBank/DDBJ databases">
        <title>Deep-cultivation of Planctomycetes and their phenomic and genomic characterization uncovers novel biology.</title>
        <authorList>
            <person name="Wiegand S."/>
            <person name="Jogler M."/>
            <person name="Boedeker C."/>
            <person name="Pinto D."/>
            <person name="Vollmers J."/>
            <person name="Rivas-Marin E."/>
            <person name="Kohn T."/>
            <person name="Peeters S.H."/>
            <person name="Heuer A."/>
            <person name="Rast P."/>
            <person name="Oberbeckmann S."/>
            <person name="Bunk B."/>
            <person name="Jeske O."/>
            <person name="Meyerdierks A."/>
            <person name="Storesund J.E."/>
            <person name="Kallscheuer N."/>
            <person name="Luecker S."/>
            <person name="Lage O.M."/>
            <person name="Pohl T."/>
            <person name="Merkel B.J."/>
            <person name="Hornburger P."/>
            <person name="Mueller R.-W."/>
            <person name="Bruemmer F."/>
            <person name="Labrenz M."/>
            <person name="Spormann A.M."/>
            <person name="Op den Camp H."/>
            <person name="Overmann J."/>
            <person name="Amann R."/>
            <person name="Jetten M.S.M."/>
            <person name="Mascher T."/>
            <person name="Medema M.H."/>
            <person name="Devos D.P."/>
            <person name="Kaster A.-K."/>
            <person name="Ovreas L."/>
            <person name="Rohde M."/>
            <person name="Galperin M.Y."/>
            <person name="Jogler C."/>
        </authorList>
    </citation>
    <scope>NUCLEOTIDE SEQUENCE [LARGE SCALE GENOMIC DNA]</scope>
    <source>
        <strain evidence="3 4">Pan189</strain>
    </source>
</reference>
<dbReference type="OrthoDB" id="291222at2"/>
<organism evidence="3 4">
    <name type="scientific">Stratiformator vulcanicus</name>
    <dbReference type="NCBI Taxonomy" id="2527980"/>
    <lineage>
        <taxon>Bacteria</taxon>
        <taxon>Pseudomonadati</taxon>
        <taxon>Planctomycetota</taxon>
        <taxon>Planctomycetia</taxon>
        <taxon>Planctomycetales</taxon>
        <taxon>Planctomycetaceae</taxon>
        <taxon>Stratiformator</taxon>
    </lineage>
</organism>
<gene>
    <name evidence="3" type="ORF">Pan189_39840</name>
</gene>
<evidence type="ECO:0000313" key="3">
    <source>
        <dbReference type="EMBL" id="QDT39575.1"/>
    </source>
</evidence>
<accession>A0A517R6T9</accession>
<dbReference type="Pfam" id="PF02517">
    <property type="entry name" value="Rce1-like"/>
    <property type="match status" value="1"/>
</dbReference>
<feature type="transmembrane region" description="Helical" evidence="1">
    <location>
        <begin position="178"/>
        <end position="200"/>
    </location>
</feature>
<keyword evidence="1" id="KW-1133">Transmembrane helix</keyword>
<feature type="transmembrane region" description="Helical" evidence="1">
    <location>
        <begin position="84"/>
        <end position="105"/>
    </location>
</feature>
<keyword evidence="1" id="KW-0472">Membrane</keyword>
<feature type="domain" description="CAAX prenyl protease 2/Lysostaphin resistance protein A-like" evidence="2">
    <location>
        <begin position="120"/>
        <end position="207"/>
    </location>
</feature>
<dbReference type="GO" id="GO:0080120">
    <property type="term" value="P:CAAX-box protein maturation"/>
    <property type="evidence" value="ECO:0007669"/>
    <property type="project" value="UniProtKB-ARBA"/>
</dbReference>
<keyword evidence="3" id="KW-0645">Protease</keyword>
<proteinExistence type="predicted"/>
<evidence type="ECO:0000313" key="4">
    <source>
        <dbReference type="Proteomes" id="UP000317318"/>
    </source>
</evidence>
<sequence length="223" mass="24160">MKTAIGSCLRSRPRNRAIAVSLALTVTVLDFLIVGFPGAYDEEKRLVLALVGCAAIVGLADGDAQSLGLRFTPRQGWLWWTKSVFGLALVIAIALGLYAGVLILFGQTLPIRRCPPAFFTSYFWQMCVLAPTMEEAIYRFILCVPLAAAIGGWKTIFTSGAVFAVLHVVYGNPSPENIFGGFLIAWAFVISESILIPFLLHAGGNFIVLLSNVAAWHFLPPSI</sequence>
<dbReference type="GO" id="GO:0006508">
    <property type="term" value="P:proteolysis"/>
    <property type="evidence" value="ECO:0007669"/>
    <property type="project" value="UniProtKB-KW"/>
</dbReference>
<name>A0A517R6T9_9PLAN</name>
<evidence type="ECO:0000259" key="2">
    <source>
        <dbReference type="Pfam" id="PF02517"/>
    </source>
</evidence>
<protein>
    <submittedName>
        <fullName evidence="3">CAAX amino terminal protease self-immunity</fullName>
    </submittedName>
</protein>
<evidence type="ECO:0000256" key="1">
    <source>
        <dbReference type="SAM" id="Phobius"/>
    </source>
</evidence>
<dbReference type="EMBL" id="CP036268">
    <property type="protein sequence ID" value="QDT39575.1"/>
    <property type="molecule type" value="Genomic_DNA"/>
</dbReference>
<feature type="transmembrane region" description="Helical" evidence="1">
    <location>
        <begin position="20"/>
        <end position="40"/>
    </location>
</feature>
<keyword evidence="4" id="KW-1185">Reference proteome</keyword>
<keyword evidence="3" id="KW-0378">Hydrolase</keyword>
<keyword evidence="1" id="KW-0812">Transmembrane</keyword>
<dbReference type="RefSeq" id="WP_145365706.1">
    <property type="nucleotide sequence ID" value="NZ_CP036268.1"/>
</dbReference>
<feature type="transmembrane region" description="Helical" evidence="1">
    <location>
        <begin position="140"/>
        <end position="166"/>
    </location>
</feature>
<dbReference type="InterPro" id="IPR003675">
    <property type="entry name" value="Rce1/LyrA-like_dom"/>
</dbReference>
<dbReference type="PANTHER" id="PTHR43592">
    <property type="entry name" value="CAAX AMINO TERMINAL PROTEASE"/>
    <property type="match status" value="1"/>
</dbReference>
<dbReference type="Proteomes" id="UP000317318">
    <property type="component" value="Chromosome"/>
</dbReference>